<proteinExistence type="predicted"/>
<reference evidence="3" key="1">
    <citation type="journal article" date="2011" name="Nat. Genet.">
        <title>The Arabidopsis lyrata genome sequence and the basis of rapid genome size change.</title>
        <authorList>
            <person name="Hu T.T."/>
            <person name="Pattyn P."/>
            <person name="Bakker E.G."/>
            <person name="Cao J."/>
            <person name="Cheng J.-F."/>
            <person name="Clark R.M."/>
            <person name="Fahlgren N."/>
            <person name="Fawcett J.A."/>
            <person name="Grimwood J."/>
            <person name="Gundlach H."/>
            <person name="Haberer G."/>
            <person name="Hollister J.D."/>
            <person name="Ossowski S."/>
            <person name="Ottilar R.P."/>
            <person name="Salamov A.A."/>
            <person name="Schneeberger K."/>
            <person name="Spannagl M."/>
            <person name="Wang X."/>
            <person name="Yang L."/>
            <person name="Nasrallah M.E."/>
            <person name="Bergelson J."/>
            <person name="Carrington J.C."/>
            <person name="Gaut B.S."/>
            <person name="Schmutz J."/>
            <person name="Mayer K.F.X."/>
            <person name="Van de Peer Y."/>
            <person name="Grigoriev I.V."/>
            <person name="Nordborg M."/>
            <person name="Weigel D."/>
            <person name="Guo Y.-L."/>
        </authorList>
    </citation>
    <scope>NUCLEOTIDE SEQUENCE [LARGE SCALE GENOMIC DNA]</scope>
    <source>
        <strain evidence="3">cv. MN47</strain>
    </source>
</reference>
<sequence>MKLMTDRNSKQYGQPHNSNSHPPIRLVAAFFFNVETRARAPHARNPFFSQTFFSRAAVDFSVLRLECGGSSAPASASPFVAFRQFRRLGNSDFQGFALNFRRVVRSSAVCDGHSMVLSLLLCPDLVACRRREIRRSPARISF</sequence>
<keyword evidence="3" id="KW-1185">Reference proteome</keyword>
<name>D7KY22_ARALL</name>
<evidence type="ECO:0000313" key="2">
    <source>
        <dbReference type="EMBL" id="EFH63558.1"/>
    </source>
</evidence>
<organism evidence="3">
    <name type="scientific">Arabidopsis lyrata subsp. lyrata</name>
    <name type="common">Lyre-leaved rock-cress</name>
    <dbReference type="NCBI Taxonomy" id="81972"/>
    <lineage>
        <taxon>Eukaryota</taxon>
        <taxon>Viridiplantae</taxon>
        <taxon>Streptophyta</taxon>
        <taxon>Embryophyta</taxon>
        <taxon>Tracheophyta</taxon>
        <taxon>Spermatophyta</taxon>
        <taxon>Magnoliopsida</taxon>
        <taxon>eudicotyledons</taxon>
        <taxon>Gunneridae</taxon>
        <taxon>Pentapetalae</taxon>
        <taxon>rosids</taxon>
        <taxon>malvids</taxon>
        <taxon>Brassicales</taxon>
        <taxon>Brassicaceae</taxon>
        <taxon>Camelineae</taxon>
        <taxon>Arabidopsis</taxon>
    </lineage>
</organism>
<dbReference type="Gramene" id="scaffold_201923.1">
    <property type="protein sequence ID" value="scaffold_201923.1"/>
    <property type="gene ID" value="scaffold_201923.1"/>
</dbReference>
<feature type="region of interest" description="Disordered" evidence="1">
    <location>
        <begin position="1"/>
        <end position="21"/>
    </location>
</feature>
<gene>
    <name evidence="2" type="ORF">ARALYDRAFT_894849</name>
</gene>
<dbReference type="HOGENOM" id="CLU_1818440_0_0_1"/>
<protein>
    <submittedName>
        <fullName evidence="2">Expressed protein</fullName>
    </submittedName>
</protein>
<dbReference type="EMBL" id="GL348714">
    <property type="protein sequence ID" value="EFH63558.1"/>
    <property type="molecule type" value="Genomic_DNA"/>
</dbReference>
<dbReference type="Proteomes" id="UP000008694">
    <property type="component" value="Unassembled WGS sequence"/>
</dbReference>
<feature type="compositionally biased region" description="Polar residues" evidence="1">
    <location>
        <begin position="10"/>
        <end position="21"/>
    </location>
</feature>
<evidence type="ECO:0000313" key="3">
    <source>
        <dbReference type="Proteomes" id="UP000008694"/>
    </source>
</evidence>
<accession>D7KY22</accession>
<dbReference type="AlphaFoldDB" id="D7KY22"/>
<evidence type="ECO:0000256" key="1">
    <source>
        <dbReference type="SAM" id="MobiDB-lite"/>
    </source>
</evidence>